<dbReference type="EMBL" id="QKXC01000244">
    <property type="protein sequence ID" value="RBR10210.1"/>
    <property type="molecule type" value="Genomic_DNA"/>
</dbReference>
<accession>A0A366R1T6</accession>
<reference evidence="2 3" key="1">
    <citation type="submission" date="2018-06" db="EMBL/GenBank/DDBJ databases">
        <title>Fusarium incarnatum-equiseti species complex species 28.</title>
        <authorList>
            <person name="Gardiner D.M."/>
        </authorList>
    </citation>
    <scope>NUCLEOTIDE SEQUENCE [LARGE SCALE GENOMIC DNA]</scope>
    <source>
        <strain evidence="2 3">FIESC_28</strain>
    </source>
</reference>
<evidence type="ECO:0000313" key="2">
    <source>
        <dbReference type="EMBL" id="RBR10210.1"/>
    </source>
</evidence>
<sequence length="95" mass="10793">MLTLGDFAIHWIPNADVVDEQKFKTALESIYPKDESGNSTVQVEHGLLDNEDAFRVVCQSREPVDLMEELQKNADENGVKRKEEMVQIKKEGDTT</sequence>
<dbReference type="RefSeq" id="XP_031012232.1">
    <property type="nucleotide sequence ID" value="XM_031163732.1"/>
</dbReference>
<name>A0A366R1T6_9HYPO</name>
<protein>
    <submittedName>
        <fullName evidence="2">Uncharacterized protein</fullName>
    </submittedName>
</protein>
<feature type="region of interest" description="Disordered" evidence="1">
    <location>
        <begin position="71"/>
        <end position="95"/>
    </location>
</feature>
<keyword evidence="3" id="KW-1185">Reference proteome</keyword>
<organism evidence="2 3">
    <name type="scientific">Fusarium coffeatum</name>
    <dbReference type="NCBI Taxonomy" id="231269"/>
    <lineage>
        <taxon>Eukaryota</taxon>
        <taxon>Fungi</taxon>
        <taxon>Dikarya</taxon>
        <taxon>Ascomycota</taxon>
        <taxon>Pezizomycotina</taxon>
        <taxon>Sordariomycetes</taxon>
        <taxon>Hypocreomycetidae</taxon>
        <taxon>Hypocreales</taxon>
        <taxon>Nectriaceae</taxon>
        <taxon>Fusarium</taxon>
        <taxon>Fusarium incarnatum-equiseti species complex</taxon>
    </lineage>
</organism>
<evidence type="ECO:0000256" key="1">
    <source>
        <dbReference type="SAM" id="MobiDB-lite"/>
    </source>
</evidence>
<dbReference type="Proteomes" id="UP000253153">
    <property type="component" value="Unassembled WGS sequence"/>
</dbReference>
<dbReference type="GeneID" id="41999028"/>
<dbReference type="AlphaFoldDB" id="A0A366R1T6"/>
<dbReference type="OrthoDB" id="10410593at2759"/>
<evidence type="ECO:0000313" key="3">
    <source>
        <dbReference type="Proteomes" id="UP000253153"/>
    </source>
</evidence>
<comment type="caution">
    <text evidence="2">The sequence shown here is derived from an EMBL/GenBank/DDBJ whole genome shotgun (WGS) entry which is preliminary data.</text>
</comment>
<gene>
    <name evidence="2" type="ORF">FIESC28_09596</name>
</gene>
<proteinExistence type="predicted"/>